<keyword evidence="2" id="KW-1185">Reference proteome</keyword>
<evidence type="ECO:0000313" key="1">
    <source>
        <dbReference type="EMBL" id="QCO24174.1"/>
    </source>
</evidence>
<proteinExistence type="predicted"/>
<accession>A0ABX5UEK6</accession>
<name>A0ABX5UEK6_SPIME</name>
<dbReference type="EMBL" id="CP029202">
    <property type="protein sequence ID" value="QCO24174.1"/>
    <property type="molecule type" value="Genomic_DNA"/>
</dbReference>
<gene>
    <name evidence="1" type="ORF">SRED_002658</name>
</gene>
<organism evidence="1 2">
    <name type="scientific">Spiroplasma melliferum</name>
    <dbReference type="NCBI Taxonomy" id="2134"/>
    <lineage>
        <taxon>Bacteria</taxon>
        <taxon>Bacillati</taxon>
        <taxon>Mycoplasmatota</taxon>
        <taxon>Mollicutes</taxon>
        <taxon>Entomoplasmatales</taxon>
        <taxon>Spiroplasmataceae</taxon>
        <taxon>Spiroplasma</taxon>
    </lineage>
</organism>
<evidence type="ECO:0000313" key="2">
    <source>
        <dbReference type="Proteomes" id="UP000298715"/>
    </source>
</evidence>
<reference evidence="1 2" key="1">
    <citation type="submission" date="2018-05" db="EMBL/GenBank/DDBJ databases">
        <title>Compelete Genome Sequence of Spiroplasma melliferum.</title>
        <authorList>
            <person name="Davis R.E."/>
            <person name="Shao J.Y."/>
            <person name="Zhao Y."/>
            <person name="Gasparich G.E."/>
        </authorList>
    </citation>
    <scope>NUCLEOTIDE SEQUENCE [LARGE SCALE GENOMIC DNA]</scope>
    <source>
        <strain evidence="1 2">AS576</strain>
    </source>
</reference>
<protein>
    <submittedName>
        <fullName evidence="1">Uncharacterized protein</fullName>
    </submittedName>
</protein>
<dbReference type="Proteomes" id="UP000298715">
    <property type="component" value="Chromosome"/>
</dbReference>
<sequence length="100" mass="11477">MGYIFGSLYAIQTAILYGPNVGLTYWIKGLVFDAIHGTGNAVICAVLYPIIYKLMQVLYPNWPYLFNNKFIKYLQKIINKKNELLTLSNEQNENEKIPGK</sequence>